<accession>F6D605</accession>
<dbReference type="eggNOG" id="arCOG00480">
    <property type="taxonomic scope" value="Archaea"/>
</dbReference>
<dbReference type="Pfam" id="PF01040">
    <property type="entry name" value="UbiA"/>
    <property type="match status" value="1"/>
</dbReference>
<dbReference type="GO" id="GO:0042371">
    <property type="term" value="P:vitamin K biosynthetic process"/>
    <property type="evidence" value="ECO:0007669"/>
    <property type="project" value="TreeGrafter"/>
</dbReference>
<dbReference type="InterPro" id="IPR026046">
    <property type="entry name" value="UBIAD1"/>
</dbReference>
<sequence>MIPFITNHKANLFKLIKLGKPQFAFGLFFYFCIGALLAVLFNADFVLSKFILGYVILFLATLAVHYHNDYFDFEADQYVTPTAISGGSGVLVENPQWRELSKRIAISIIGLSILFAVIFTVIFSYTIWFLLFVIFGNLLAWFYAAPPVKLSYRGLGEFGNTAIGILFPAMGYFALMGTLDLPFLVFIMPLIFLQLIFTISVEIPDMEGDKLGGKVTWIVSRGRGFGFKLIAFSGFMVTVSFLIISFTNLFPLNLDFRILALFSLIPLSLGIVELIKKPLDKVSATKFATYNLVSIFTVLILINCYLIYILG</sequence>
<dbReference type="InterPro" id="IPR000537">
    <property type="entry name" value="UbiA_prenyltransferase"/>
</dbReference>
<dbReference type="GO" id="GO:0009234">
    <property type="term" value="P:menaquinone biosynthetic process"/>
    <property type="evidence" value="ECO:0007669"/>
    <property type="project" value="TreeGrafter"/>
</dbReference>
<dbReference type="OrthoDB" id="26687at2157"/>
<feature type="transmembrane region" description="Helical" evidence="6">
    <location>
        <begin position="225"/>
        <end position="250"/>
    </location>
</feature>
<evidence type="ECO:0000313" key="8">
    <source>
        <dbReference type="Proteomes" id="UP000009231"/>
    </source>
</evidence>
<dbReference type="Proteomes" id="UP000009231">
    <property type="component" value="Chromosome"/>
</dbReference>
<evidence type="ECO:0000256" key="4">
    <source>
        <dbReference type="ARBA" id="ARBA00022989"/>
    </source>
</evidence>
<dbReference type="GO" id="GO:0005886">
    <property type="term" value="C:plasma membrane"/>
    <property type="evidence" value="ECO:0007669"/>
    <property type="project" value="UniProtKB-SubCell"/>
</dbReference>
<dbReference type="KEGG" id="mew:MSWAN_0617"/>
<feature type="transmembrane region" description="Helical" evidence="6">
    <location>
        <begin position="158"/>
        <end position="175"/>
    </location>
</feature>
<dbReference type="PANTHER" id="PTHR13929">
    <property type="entry name" value="1,4-DIHYDROXY-2-NAPHTHOATE OCTAPRENYLTRANSFERASE"/>
    <property type="match status" value="1"/>
</dbReference>
<dbReference type="CDD" id="cd13962">
    <property type="entry name" value="PT_UbiA_UBIAD1"/>
    <property type="match status" value="1"/>
</dbReference>
<feature type="transmembrane region" description="Helical" evidence="6">
    <location>
        <begin position="181"/>
        <end position="204"/>
    </location>
</feature>
<dbReference type="GO" id="GO:0004659">
    <property type="term" value="F:prenyltransferase activity"/>
    <property type="evidence" value="ECO:0007669"/>
    <property type="project" value="InterPro"/>
</dbReference>
<feature type="transmembrane region" description="Helical" evidence="6">
    <location>
        <begin position="47"/>
        <end position="66"/>
    </location>
</feature>
<evidence type="ECO:0000256" key="1">
    <source>
        <dbReference type="ARBA" id="ARBA00004651"/>
    </source>
</evidence>
<dbReference type="EMBL" id="CP002772">
    <property type="protein sequence ID" value="AEG17653.1"/>
    <property type="molecule type" value="Genomic_DNA"/>
</dbReference>
<proteinExistence type="predicted"/>
<name>F6D605_METPW</name>
<organism evidence="7 8">
    <name type="scientific">Methanobacterium paludis (strain DSM 25820 / JCM 18151 / SWAN1)</name>
    <dbReference type="NCBI Taxonomy" id="868131"/>
    <lineage>
        <taxon>Archaea</taxon>
        <taxon>Methanobacteriati</taxon>
        <taxon>Methanobacteriota</taxon>
        <taxon>Methanomada group</taxon>
        <taxon>Methanobacteria</taxon>
        <taxon>Methanobacteriales</taxon>
        <taxon>Methanobacteriaceae</taxon>
        <taxon>Methanobacterium</taxon>
    </lineage>
</organism>
<feature type="transmembrane region" description="Helical" evidence="6">
    <location>
        <begin position="128"/>
        <end position="146"/>
    </location>
</feature>
<keyword evidence="4 6" id="KW-1133">Transmembrane helix</keyword>
<feature type="transmembrane region" description="Helical" evidence="6">
    <location>
        <begin position="287"/>
        <end position="310"/>
    </location>
</feature>
<dbReference type="STRING" id="868131.MSWAN_0617"/>
<evidence type="ECO:0000256" key="2">
    <source>
        <dbReference type="ARBA" id="ARBA00022679"/>
    </source>
</evidence>
<keyword evidence="3 6" id="KW-0812">Transmembrane</keyword>
<dbReference type="AlphaFoldDB" id="F6D605"/>
<gene>
    <name evidence="7" type="ordered locus">MSWAN_0617</name>
</gene>
<reference evidence="7 8" key="1">
    <citation type="journal article" date="2014" name="Int. J. Syst. Evol. Microbiol.">
        <title>Methanobacterium paludis sp. nov. and a novel strain of Methanobacterium lacus isolated from northern peatlands.</title>
        <authorList>
            <person name="Cadillo-Quiroz H."/>
            <person name="Brauer S.L."/>
            <person name="Goodson N."/>
            <person name="Yavitt J.B."/>
            <person name="Zinder S.H."/>
        </authorList>
    </citation>
    <scope>NUCLEOTIDE SEQUENCE [LARGE SCALE GENOMIC DNA]</scope>
    <source>
        <strain evidence="8">DSM 25820 / JCM 18151 / SWAN1</strain>
    </source>
</reference>
<keyword evidence="2" id="KW-0808">Transferase</keyword>
<evidence type="ECO:0000256" key="3">
    <source>
        <dbReference type="ARBA" id="ARBA00022692"/>
    </source>
</evidence>
<keyword evidence="5 6" id="KW-0472">Membrane</keyword>
<comment type="subcellular location">
    <subcellularLocation>
        <location evidence="1">Cell membrane</location>
        <topology evidence="1">Multi-pass membrane protein</topology>
    </subcellularLocation>
</comment>
<dbReference type="PANTHER" id="PTHR13929:SF0">
    <property type="entry name" value="UBIA PRENYLTRANSFERASE DOMAIN-CONTAINING PROTEIN 1"/>
    <property type="match status" value="1"/>
</dbReference>
<evidence type="ECO:0000313" key="7">
    <source>
        <dbReference type="EMBL" id="AEG17653.1"/>
    </source>
</evidence>
<protein>
    <submittedName>
        <fullName evidence="7">UbiA prenyltransferase</fullName>
    </submittedName>
</protein>
<evidence type="ECO:0000256" key="5">
    <source>
        <dbReference type="ARBA" id="ARBA00023136"/>
    </source>
</evidence>
<feature type="transmembrane region" description="Helical" evidence="6">
    <location>
        <begin position="104"/>
        <end position="122"/>
    </location>
</feature>
<evidence type="ECO:0000256" key="6">
    <source>
        <dbReference type="SAM" id="Phobius"/>
    </source>
</evidence>
<dbReference type="HOGENOM" id="CLU_904930_0_0_2"/>
<feature type="transmembrane region" description="Helical" evidence="6">
    <location>
        <begin position="23"/>
        <end position="41"/>
    </location>
</feature>
<keyword evidence="8" id="KW-1185">Reference proteome</keyword>
<feature type="transmembrane region" description="Helical" evidence="6">
    <location>
        <begin position="256"/>
        <end position="275"/>
    </location>
</feature>